<evidence type="ECO:0000256" key="1">
    <source>
        <dbReference type="SAM" id="SignalP"/>
    </source>
</evidence>
<dbReference type="Pfam" id="PF00300">
    <property type="entry name" value="His_Phos_1"/>
    <property type="match status" value="1"/>
</dbReference>
<keyword evidence="3" id="KW-1185">Reference proteome</keyword>
<dbReference type="SUPFAM" id="SSF53254">
    <property type="entry name" value="Phosphoglycerate mutase-like"/>
    <property type="match status" value="1"/>
</dbReference>
<comment type="caution">
    <text evidence="2">The sequence shown here is derived from an EMBL/GenBank/DDBJ whole genome shotgun (WGS) entry which is preliminary data.</text>
</comment>
<dbReference type="Gene3D" id="3.40.50.1240">
    <property type="entry name" value="Phosphoglycerate mutase-like"/>
    <property type="match status" value="1"/>
</dbReference>
<dbReference type="CDD" id="cd07040">
    <property type="entry name" value="HP"/>
    <property type="match status" value="1"/>
</dbReference>
<gene>
    <name evidence="2" type="ORF">EDC65_4999</name>
</gene>
<dbReference type="RefSeq" id="WP_123694785.1">
    <property type="nucleotide sequence ID" value="NZ_AP019700.1"/>
</dbReference>
<feature type="chain" id="PRO_5018188433" evidence="1">
    <location>
        <begin position="27"/>
        <end position="178"/>
    </location>
</feature>
<sequence>MGKLANVLALLPVLLAAALSAPPARAEGVVFLVRHAEKSLEIEGDAAPLLKAGVDRARTLARMLAGAGIAELITTDALRSRQTGAPFAERTGLQPQVMTRNDQVALAGRLREKPDGKDRLIIGHVRNIPRILEALGVPGGGQVTLNPDVDYDHLFVVQTYPGRPASMVRLRFEATNRE</sequence>
<reference evidence="2 3" key="1">
    <citation type="submission" date="2018-11" db="EMBL/GenBank/DDBJ databases">
        <title>Genomic Encyclopedia of Type Strains, Phase IV (KMG-IV): sequencing the most valuable type-strain genomes for metagenomic binning, comparative biology and taxonomic classification.</title>
        <authorList>
            <person name="Goeker M."/>
        </authorList>
    </citation>
    <scope>NUCLEOTIDE SEQUENCE [LARGE SCALE GENOMIC DNA]</scope>
    <source>
        <strain evidence="2 3">DSM 5900</strain>
    </source>
</reference>
<evidence type="ECO:0000313" key="3">
    <source>
        <dbReference type="Proteomes" id="UP000278222"/>
    </source>
</evidence>
<name>A0A3N1KL65_9PROT</name>
<accession>A0A3N1KL65</accession>
<dbReference type="Proteomes" id="UP000278222">
    <property type="component" value="Unassembled WGS sequence"/>
</dbReference>
<evidence type="ECO:0000313" key="2">
    <source>
        <dbReference type="EMBL" id="ROP81144.1"/>
    </source>
</evidence>
<dbReference type="InterPro" id="IPR029033">
    <property type="entry name" value="His_PPase_superfam"/>
</dbReference>
<dbReference type="InterPro" id="IPR013078">
    <property type="entry name" value="His_Pase_superF_clade-1"/>
</dbReference>
<dbReference type="EMBL" id="RJKX01000018">
    <property type="protein sequence ID" value="ROP81144.1"/>
    <property type="molecule type" value="Genomic_DNA"/>
</dbReference>
<dbReference type="AlphaFoldDB" id="A0A3N1KL65"/>
<protein>
    <submittedName>
        <fullName evidence="2">Phosphohistidine phosphatase SixA</fullName>
    </submittedName>
</protein>
<proteinExistence type="predicted"/>
<organism evidence="2 3">
    <name type="scientific">Stella humosa</name>
    <dbReference type="NCBI Taxonomy" id="94"/>
    <lineage>
        <taxon>Bacteria</taxon>
        <taxon>Pseudomonadati</taxon>
        <taxon>Pseudomonadota</taxon>
        <taxon>Alphaproteobacteria</taxon>
        <taxon>Rhodospirillales</taxon>
        <taxon>Stellaceae</taxon>
        <taxon>Stella</taxon>
    </lineage>
</organism>
<keyword evidence="1" id="KW-0732">Signal</keyword>
<feature type="signal peptide" evidence="1">
    <location>
        <begin position="1"/>
        <end position="26"/>
    </location>
</feature>